<evidence type="ECO:0000256" key="2">
    <source>
        <dbReference type="SAM" id="MobiDB-lite"/>
    </source>
</evidence>
<feature type="region of interest" description="Disordered" evidence="2">
    <location>
        <begin position="160"/>
        <end position="181"/>
    </location>
</feature>
<dbReference type="PANTHER" id="PTHR40836">
    <property type="entry name" value="RB1-INDUCIBLE COILED-COIL PROTEIN"/>
    <property type="match status" value="1"/>
</dbReference>
<comment type="caution">
    <text evidence="4">The sequence shown here is derived from an EMBL/GenBank/DDBJ whole genome shotgun (WGS) entry which is preliminary data.</text>
</comment>
<keyword evidence="5" id="KW-1185">Reference proteome</keyword>
<sequence length="892" mass="101758">MGGFFHFFDFNQGRMARKILARKRHVDGLEAPRNSLELQVETSESCCVAGDILVEEDWSEKSCYPNEASMKRLINEEISKQSNTRKNAPSIVARLMGVDMLPLDAASVVQPVNKKKGGMVTKHLKREKNEWSSVDHISSNSNSSRHMEFDSLYPSKGRDVDRWSNGQKFGKPRSREHPQDEELQKFKKEFEAWQAARFEECSKVAELGSNPGPLLAQENTNKQKMVLNANSVMSTSKKPIEYKGPALKARSREKVNWHHRHRLERFPAEQKESFSSRNRSTNRNYEHSLINYEQKMDKSSAPTRIVILKPGPDRICDLEESWTSSSSTLEDRGSIGDFLEEVKERLKCELQGKSLKRGSVVRGRGIETPFSEKPSDPKQIARHIAKHVRESVTQDLGMNLLRSESTRSYRSEIQFNGLGSPEFINRDTRRFLSERLRNVLKRETHSLDVPLVVSGSSGSSLLDNEKIRLEELGDNSQAGILPSYWEIVKDDQEMQTRSFRHGDDDGVLHRELSPRNLIRSLSAPASGTSFGKLLLEDRHILTGAHIRRKHESLENVTMELKKLKKERFNIKEKVSNFRYSLSLRGRLFGKKLQSMVESQGSEQDYVKDIMSGPTVIRNFGEKHVMENSTEVPPSPASVCSSGQEEFWRPLDYLSPVSTSDVTPREDSAMPQVFKEISSNLNELRRQLSRLESNEPEDSTIEQEPSEFIAVDLEDKLEAYIRNLLVASGLYDGSCDKCFSRWDPLAKPITNSVFEKVEESRKNLARDNQNSNRDDNEKEVNHKMLYDLLNEALSTVLGPPVTLSRFRRKIISSSTLPPLRGRKLLDCVWEMIRMYLYPPDDKSYHSLDGLVARNVGSTPWSGLIDDEVNALGRQMECLIVGDLIEEMVNDIHL</sequence>
<protein>
    <recommendedName>
        <fullName evidence="3">DUF4378 domain-containing protein</fullName>
    </recommendedName>
</protein>
<keyword evidence="1" id="KW-0175">Coiled coil</keyword>
<dbReference type="PANTHER" id="PTHR40836:SF4">
    <property type="entry name" value="RB1-INDUCIBLE COILED-COIL PROTEIN"/>
    <property type="match status" value="1"/>
</dbReference>
<organism evidence="4 5">
    <name type="scientific">Hevea brasiliensis</name>
    <name type="common">Para rubber tree</name>
    <name type="synonym">Siphonia brasiliensis</name>
    <dbReference type="NCBI Taxonomy" id="3981"/>
    <lineage>
        <taxon>Eukaryota</taxon>
        <taxon>Viridiplantae</taxon>
        <taxon>Streptophyta</taxon>
        <taxon>Embryophyta</taxon>
        <taxon>Tracheophyta</taxon>
        <taxon>Spermatophyta</taxon>
        <taxon>Magnoliopsida</taxon>
        <taxon>eudicotyledons</taxon>
        <taxon>Gunneridae</taxon>
        <taxon>Pentapetalae</taxon>
        <taxon>rosids</taxon>
        <taxon>fabids</taxon>
        <taxon>Malpighiales</taxon>
        <taxon>Euphorbiaceae</taxon>
        <taxon>Crotonoideae</taxon>
        <taxon>Micrandreae</taxon>
        <taxon>Hevea</taxon>
    </lineage>
</organism>
<evidence type="ECO:0000313" key="4">
    <source>
        <dbReference type="EMBL" id="KAJ9172557.1"/>
    </source>
</evidence>
<evidence type="ECO:0000313" key="5">
    <source>
        <dbReference type="Proteomes" id="UP001174677"/>
    </source>
</evidence>
<name>A0ABQ9LZ89_HEVBR</name>
<dbReference type="Proteomes" id="UP001174677">
    <property type="component" value="Chromosome 9"/>
</dbReference>
<feature type="coiled-coil region" evidence="1">
    <location>
        <begin position="546"/>
        <end position="573"/>
    </location>
</feature>
<dbReference type="Pfam" id="PF14309">
    <property type="entry name" value="DUF4378"/>
    <property type="match status" value="1"/>
</dbReference>
<gene>
    <name evidence="4" type="ORF">P3X46_015782</name>
</gene>
<feature type="domain" description="DUF4378" evidence="3">
    <location>
        <begin position="718"/>
        <end position="885"/>
    </location>
</feature>
<dbReference type="EMBL" id="JARPOI010000009">
    <property type="protein sequence ID" value="KAJ9172557.1"/>
    <property type="molecule type" value="Genomic_DNA"/>
</dbReference>
<feature type="region of interest" description="Disordered" evidence="2">
    <location>
        <begin position="759"/>
        <end position="778"/>
    </location>
</feature>
<proteinExistence type="predicted"/>
<evidence type="ECO:0000256" key="1">
    <source>
        <dbReference type="SAM" id="Coils"/>
    </source>
</evidence>
<evidence type="ECO:0000259" key="3">
    <source>
        <dbReference type="Pfam" id="PF14309"/>
    </source>
</evidence>
<dbReference type="InterPro" id="IPR025486">
    <property type="entry name" value="DUF4378"/>
</dbReference>
<reference evidence="4" key="1">
    <citation type="journal article" date="2023" name="Plant Biotechnol. J.">
        <title>Chromosome-level wild Hevea brasiliensis genome provides new tools for genomic-assisted breeding and valuable loci to elevate rubber yield.</title>
        <authorList>
            <person name="Cheng H."/>
            <person name="Song X."/>
            <person name="Hu Y."/>
            <person name="Wu T."/>
            <person name="Yang Q."/>
            <person name="An Z."/>
            <person name="Feng S."/>
            <person name="Deng Z."/>
            <person name="Wu W."/>
            <person name="Zeng X."/>
            <person name="Tu M."/>
            <person name="Wang X."/>
            <person name="Huang H."/>
        </authorList>
    </citation>
    <scope>NUCLEOTIDE SEQUENCE</scope>
    <source>
        <strain evidence="4">MT/VB/25A 57/8</strain>
    </source>
</reference>
<accession>A0ABQ9LZ89</accession>